<name>A0A9P4MJQ3_9PEZI</name>
<sequence>MANAVDWSQYAYSLYATDNHYLCNAVMIMESLHRLGSKAERLILYNEQWILSPNTYEGKLLVRAMDKYGATLKPVKVVRHGDSFTWQDSFTKLLAFNQTQYKRVLSLDSDSTVMQNMDELFLMDSAPVAAPQAYWLKDFTLSSQIMLIEPNATQYARITQDELGLKENDFDMEVLNHLWKNDSMPIPWRPYDLITGEFKSADHSNYLGSKEEVWNATEILNEVKFLHFSDWPVPKPWLPHAASEVDKIVEGCAYDSKMDCDSVKVWEGIYKDFWKRRETVCNDLYDTRGGHLKAP</sequence>
<evidence type="ECO:0000313" key="2">
    <source>
        <dbReference type="Proteomes" id="UP000799439"/>
    </source>
</evidence>
<dbReference type="InterPro" id="IPR050587">
    <property type="entry name" value="GNT1/Glycosyltrans_8"/>
</dbReference>
<dbReference type="SUPFAM" id="SSF53448">
    <property type="entry name" value="Nucleotide-diphospho-sugar transferases"/>
    <property type="match status" value="1"/>
</dbReference>
<dbReference type="InterPro" id="IPR029044">
    <property type="entry name" value="Nucleotide-diphossugar_trans"/>
</dbReference>
<comment type="caution">
    <text evidence="1">The sequence shown here is derived from an EMBL/GenBank/DDBJ whole genome shotgun (WGS) entry which is preliminary data.</text>
</comment>
<keyword evidence="2" id="KW-1185">Reference proteome</keyword>
<dbReference type="Proteomes" id="UP000799439">
    <property type="component" value="Unassembled WGS sequence"/>
</dbReference>
<proteinExistence type="predicted"/>
<gene>
    <name evidence="1" type="ORF">K461DRAFT_273546</name>
</gene>
<dbReference type="AlphaFoldDB" id="A0A9P4MJQ3"/>
<accession>A0A9P4MJQ3</accession>
<dbReference type="EMBL" id="ML996081">
    <property type="protein sequence ID" value="KAF2157380.1"/>
    <property type="molecule type" value="Genomic_DNA"/>
</dbReference>
<dbReference type="Gene3D" id="3.90.550.10">
    <property type="entry name" value="Spore Coat Polysaccharide Biosynthesis Protein SpsA, Chain A"/>
    <property type="match status" value="1"/>
</dbReference>
<dbReference type="PANTHER" id="PTHR11183">
    <property type="entry name" value="GLYCOGENIN SUBFAMILY MEMBER"/>
    <property type="match status" value="1"/>
</dbReference>
<reference evidence="1" key="1">
    <citation type="journal article" date="2020" name="Stud. Mycol.">
        <title>101 Dothideomycetes genomes: a test case for predicting lifestyles and emergence of pathogens.</title>
        <authorList>
            <person name="Haridas S."/>
            <person name="Albert R."/>
            <person name="Binder M."/>
            <person name="Bloem J."/>
            <person name="Labutti K."/>
            <person name="Salamov A."/>
            <person name="Andreopoulos B."/>
            <person name="Baker S."/>
            <person name="Barry K."/>
            <person name="Bills G."/>
            <person name="Bluhm B."/>
            <person name="Cannon C."/>
            <person name="Castanera R."/>
            <person name="Culley D."/>
            <person name="Daum C."/>
            <person name="Ezra D."/>
            <person name="Gonzalez J."/>
            <person name="Henrissat B."/>
            <person name="Kuo A."/>
            <person name="Liang C."/>
            <person name="Lipzen A."/>
            <person name="Lutzoni F."/>
            <person name="Magnuson J."/>
            <person name="Mondo S."/>
            <person name="Nolan M."/>
            <person name="Ohm R."/>
            <person name="Pangilinan J."/>
            <person name="Park H.-J."/>
            <person name="Ramirez L."/>
            <person name="Alfaro M."/>
            <person name="Sun H."/>
            <person name="Tritt A."/>
            <person name="Yoshinaga Y."/>
            <person name="Zwiers L.-H."/>
            <person name="Turgeon B."/>
            <person name="Goodwin S."/>
            <person name="Spatafora J."/>
            <person name="Crous P."/>
            <person name="Grigoriev I."/>
        </authorList>
    </citation>
    <scope>NUCLEOTIDE SEQUENCE</scope>
    <source>
        <strain evidence="1">CBS 260.36</strain>
    </source>
</reference>
<dbReference type="OrthoDB" id="2014201at2759"/>
<protein>
    <submittedName>
        <fullName evidence="1">Glycosyltransferase family 8 protein</fullName>
    </submittedName>
</protein>
<evidence type="ECO:0000313" key="1">
    <source>
        <dbReference type="EMBL" id="KAF2157380.1"/>
    </source>
</evidence>
<organism evidence="1 2">
    <name type="scientific">Myriangium duriaei CBS 260.36</name>
    <dbReference type="NCBI Taxonomy" id="1168546"/>
    <lineage>
        <taxon>Eukaryota</taxon>
        <taxon>Fungi</taxon>
        <taxon>Dikarya</taxon>
        <taxon>Ascomycota</taxon>
        <taxon>Pezizomycotina</taxon>
        <taxon>Dothideomycetes</taxon>
        <taxon>Dothideomycetidae</taxon>
        <taxon>Myriangiales</taxon>
        <taxon>Myriangiaceae</taxon>
        <taxon>Myriangium</taxon>
    </lineage>
</organism>